<proteinExistence type="inferred from homology"/>
<evidence type="ECO:0000256" key="7">
    <source>
        <dbReference type="SAM" id="Phobius"/>
    </source>
</evidence>
<protein>
    <submittedName>
        <fullName evidence="10">Type II secretion system F family protein</fullName>
    </submittedName>
</protein>
<evidence type="ECO:0000313" key="11">
    <source>
        <dbReference type="Proteomes" id="UP001220377"/>
    </source>
</evidence>
<dbReference type="InterPro" id="IPR042094">
    <property type="entry name" value="T2SS_GspF_sf"/>
</dbReference>
<keyword evidence="5 7" id="KW-1133">Transmembrane helix</keyword>
<feature type="domain" description="Type II secretion system protein GspF" evidence="9">
    <location>
        <begin position="197"/>
        <end position="312"/>
    </location>
</feature>
<organism evidence="10 11">
    <name type="scientific">Lacticaseibacillus pabuli</name>
    <dbReference type="NCBI Taxonomy" id="3025672"/>
    <lineage>
        <taxon>Bacteria</taxon>
        <taxon>Bacillati</taxon>
        <taxon>Bacillota</taxon>
        <taxon>Bacilli</taxon>
        <taxon>Lactobacillales</taxon>
        <taxon>Lactobacillaceae</taxon>
        <taxon>Lacticaseibacillus</taxon>
    </lineage>
</organism>
<feature type="signal peptide" evidence="8">
    <location>
        <begin position="1"/>
        <end position="27"/>
    </location>
</feature>
<evidence type="ECO:0000256" key="3">
    <source>
        <dbReference type="ARBA" id="ARBA00022475"/>
    </source>
</evidence>
<dbReference type="InterPro" id="IPR018076">
    <property type="entry name" value="T2SS_GspF_dom"/>
</dbReference>
<comment type="subcellular location">
    <subcellularLocation>
        <location evidence="1">Cell membrane</location>
        <topology evidence="1">Multi-pass membrane protein</topology>
    </subcellularLocation>
</comment>
<dbReference type="Proteomes" id="UP001220377">
    <property type="component" value="Chromosome"/>
</dbReference>
<feature type="transmembrane region" description="Helical" evidence="7">
    <location>
        <begin position="51"/>
        <end position="71"/>
    </location>
</feature>
<feature type="domain" description="Type II secretion system protein GspF" evidence="9">
    <location>
        <begin position="13"/>
        <end position="131"/>
    </location>
</feature>
<evidence type="ECO:0000256" key="5">
    <source>
        <dbReference type="ARBA" id="ARBA00022989"/>
    </source>
</evidence>
<comment type="similarity">
    <text evidence="2">Belongs to the GSP F family.</text>
</comment>
<evidence type="ECO:0000256" key="2">
    <source>
        <dbReference type="ARBA" id="ARBA00005745"/>
    </source>
</evidence>
<evidence type="ECO:0000313" key="10">
    <source>
        <dbReference type="EMBL" id="WDF81878.1"/>
    </source>
</evidence>
<name>A0ABY7WR93_9LACO</name>
<keyword evidence="4 7" id="KW-0812">Transmembrane</keyword>
<dbReference type="RefSeq" id="WP_274258942.1">
    <property type="nucleotide sequence ID" value="NZ_CP117884.1"/>
</dbReference>
<dbReference type="Gene3D" id="1.20.81.30">
    <property type="entry name" value="Type II secretion system (T2SS), domain F"/>
    <property type="match status" value="1"/>
</dbReference>
<feature type="chain" id="PRO_5046880734" evidence="8">
    <location>
        <begin position="28"/>
        <end position="320"/>
    </location>
</feature>
<feature type="transmembrane region" description="Helical" evidence="7">
    <location>
        <begin position="142"/>
        <end position="162"/>
    </location>
</feature>
<dbReference type="EMBL" id="CP117884">
    <property type="protein sequence ID" value="WDF81878.1"/>
    <property type="molecule type" value="Genomic_DNA"/>
</dbReference>
<keyword evidence="8" id="KW-0732">Signal</keyword>
<evidence type="ECO:0000259" key="9">
    <source>
        <dbReference type="Pfam" id="PF00482"/>
    </source>
</evidence>
<feature type="transmembrane region" description="Helical" evidence="7">
    <location>
        <begin position="293"/>
        <end position="317"/>
    </location>
</feature>
<feature type="transmembrane region" description="Helical" evidence="7">
    <location>
        <begin position="107"/>
        <end position="130"/>
    </location>
</feature>
<dbReference type="PANTHER" id="PTHR30012:SF0">
    <property type="entry name" value="TYPE II SECRETION SYSTEM PROTEIN F-RELATED"/>
    <property type="match status" value="1"/>
</dbReference>
<sequence length="320" mass="34305">MHKISMKAQAKCCSTLSFLLGAGFTLAQGMAFLQVQMPRWQTQLAATADKMAAGASVTDAFAAGGFSPVVCTQLGLSGQHGNLDQTLRELSDYLTLLQESRGKVGQLLAYPLTLFGLLTILQAGIVYWVLPQMTAKPAGAMVPQILLIVFVLLVSGGVVLIMKGLDESARYRLLRHVPIVGGMLARYYQYEFAIGAASFLGVGRDLADYCDYLSERGTGPLAELGDRVTVAVAQGEPLPAALHNALVPQGFVQLVEMGQEPELFSRSVAAYAKGMFGELQAQMNQLLGFVQPILFLVLGVQIVVMYARLLLPLYSVIGGS</sequence>
<accession>A0ABY7WR93</accession>
<dbReference type="Pfam" id="PF00482">
    <property type="entry name" value="T2SSF"/>
    <property type="match status" value="2"/>
</dbReference>
<evidence type="ECO:0000256" key="6">
    <source>
        <dbReference type="ARBA" id="ARBA00023136"/>
    </source>
</evidence>
<evidence type="ECO:0000256" key="8">
    <source>
        <dbReference type="SAM" id="SignalP"/>
    </source>
</evidence>
<reference evidence="10 11" key="1">
    <citation type="submission" date="2023-02" db="EMBL/GenBank/DDBJ databases">
        <title>Genome sequence of Lacticaseibacillus sp. KACC 23028.</title>
        <authorList>
            <person name="Kim S."/>
            <person name="Heo J."/>
            <person name="Kwon S.-W."/>
        </authorList>
    </citation>
    <scope>NUCLEOTIDE SEQUENCE [LARGE SCALE GENOMIC DNA]</scope>
    <source>
        <strain evidence="10 11">KACC 23028</strain>
    </source>
</reference>
<dbReference type="InterPro" id="IPR003004">
    <property type="entry name" value="GspF/PilC"/>
</dbReference>
<evidence type="ECO:0000256" key="4">
    <source>
        <dbReference type="ARBA" id="ARBA00022692"/>
    </source>
</evidence>
<gene>
    <name evidence="10" type="ORF">PQ472_08055</name>
</gene>
<dbReference type="PANTHER" id="PTHR30012">
    <property type="entry name" value="GENERAL SECRETION PATHWAY PROTEIN"/>
    <property type="match status" value="1"/>
</dbReference>
<evidence type="ECO:0000256" key="1">
    <source>
        <dbReference type="ARBA" id="ARBA00004651"/>
    </source>
</evidence>
<keyword evidence="11" id="KW-1185">Reference proteome</keyword>
<keyword evidence="3" id="KW-1003">Cell membrane</keyword>
<keyword evidence="6 7" id="KW-0472">Membrane</keyword>